<dbReference type="PROSITE" id="PS51278">
    <property type="entry name" value="GATASE_TYPE_2"/>
    <property type="match status" value="1"/>
</dbReference>
<dbReference type="PANTHER" id="PTHR43284:SF1">
    <property type="entry name" value="ASPARAGINE SYNTHETASE"/>
    <property type="match status" value="1"/>
</dbReference>
<feature type="binding site" evidence="9">
    <location>
        <position position="305"/>
    </location>
    <ligand>
        <name>ATP</name>
        <dbReference type="ChEBI" id="CHEBI:30616"/>
    </ligand>
</feature>
<proteinExistence type="inferred from homology"/>
<dbReference type="InterPro" id="IPR033738">
    <property type="entry name" value="AsnB_N"/>
</dbReference>
<comment type="caution">
    <text evidence="12">The sequence shown here is derived from an EMBL/GenBank/DDBJ whole genome shotgun (WGS) entry which is preliminary data.</text>
</comment>
<keyword evidence="8" id="KW-0028">Amino-acid biosynthesis</keyword>
<keyword evidence="4 9" id="KW-0547">Nucleotide-binding</keyword>
<dbReference type="InterPro" id="IPR029055">
    <property type="entry name" value="Ntn_hydrolases_N"/>
</dbReference>
<keyword evidence="5 9" id="KW-0067">ATP-binding</keyword>
<dbReference type="NCBIfam" id="TIGR01536">
    <property type="entry name" value="asn_synth_AEB"/>
    <property type="match status" value="1"/>
</dbReference>
<evidence type="ECO:0000256" key="3">
    <source>
        <dbReference type="ARBA" id="ARBA00012737"/>
    </source>
</evidence>
<organism evidence="12 13">
    <name type="scientific">Minwuia thermotolerans</name>
    <dbReference type="NCBI Taxonomy" id="2056226"/>
    <lineage>
        <taxon>Bacteria</taxon>
        <taxon>Pseudomonadati</taxon>
        <taxon>Pseudomonadota</taxon>
        <taxon>Alphaproteobacteria</taxon>
        <taxon>Minwuiales</taxon>
        <taxon>Minwuiaceae</taxon>
        <taxon>Minwuia</taxon>
    </lineage>
</organism>
<dbReference type="Pfam" id="PF00733">
    <property type="entry name" value="Asn_synthase"/>
    <property type="match status" value="1"/>
</dbReference>
<dbReference type="InterPro" id="IPR017932">
    <property type="entry name" value="GATase_2_dom"/>
</dbReference>
<name>A0A2M9FW03_9PROT</name>
<comment type="similarity">
    <text evidence="2">Belongs to the asparagine synthetase family.</text>
</comment>
<sequence>MCGIAGLLAKPGTGTDWLAAGGLEKMAARLFHRGPDDHGLWIDVSSGIGLAHRRLAVIDLSAAGAQPMASCDGRLVLVYNGEIYNHLDLRDELAVGVGSIAWRGHSDTETLLMGICRWGLAETLRKAAGMFALALWDSREGVLSLARDRMGEKPLHVAKLKKGWAFASELQAFRAVPDFAPVLDGGALTEFLATGVVSDRMCIWKDVRKVRPGSILQIKPQTGEERIFDYNSFTDLVRAGRNGGRRGRIEPNPADKVEEVLKNVIRSQMISDVPLGCFLSGGIDSSLVAALMRQCADRPIRTFTIAFDDFGYDESVHAERIAEHLGMDHNTYRLHEEDALEIIPDLGRVYGEAFADSSQIPTLLLCRRAREHVTVALTGDGGDEIFGGYNRHVMVPRLWARMARIPAPLRRHAGFIGKIIQRVGGGSSGVMRALVRRAGLPTTTLDRASRFGEIAARATSFAELYWALTRHMDDPTLLLASPETERCDFAPPGLDELVPEEWLMAMDTLTYLPGDILVKVDRAAMSASLETRAPYLDRRTVEAAWSLPLEARIRNGNGKRVLRDILYRYVPQALLERPKQGFAVPIDRWLRGPLMSWADKLLSRDLIEEYGVLASEPVEMLWSVHKKNRANHGATLWSLLMLQAWLQEQAAQAECREVVIL</sequence>
<feature type="domain" description="Glutamine amidotransferase type-2" evidence="11">
    <location>
        <begin position="2"/>
        <end position="221"/>
    </location>
</feature>
<dbReference type="EMBL" id="PHIG01000061">
    <property type="protein sequence ID" value="PJK27658.1"/>
    <property type="molecule type" value="Genomic_DNA"/>
</dbReference>
<dbReference type="InterPro" id="IPR006426">
    <property type="entry name" value="Asn_synth_AEB"/>
</dbReference>
<evidence type="ECO:0000259" key="11">
    <source>
        <dbReference type="PROSITE" id="PS51278"/>
    </source>
</evidence>
<keyword evidence="6 8" id="KW-0315">Glutamine amidotransferase</keyword>
<evidence type="ECO:0000256" key="10">
    <source>
        <dbReference type="PIRSR" id="PIRSR001589-3"/>
    </source>
</evidence>
<dbReference type="Gene3D" id="3.60.20.10">
    <property type="entry name" value="Glutamine Phosphoribosylpyrophosphate, subunit 1, domain 1"/>
    <property type="match status" value="1"/>
</dbReference>
<dbReference type="GO" id="GO:0005524">
    <property type="term" value="F:ATP binding"/>
    <property type="evidence" value="ECO:0007669"/>
    <property type="project" value="UniProtKB-KW"/>
</dbReference>
<dbReference type="AlphaFoldDB" id="A0A2M9FW03"/>
<dbReference type="GO" id="GO:0005829">
    <property type="term" value="C:cytosol"/>
    <property type="evidence" value="ECO:0007669"/>
    <property type="project" value="TreeGrafter"/>
</dbReference>
<evidence type="ECO:0000256" key="2">
    <source>
        <dbReference type="ARBA" id="ARBA00005752"/>
    </source>
</evidence>
<dbReference type="InterPro" id="IPR014729">
    <property type="entry name" value="Rossmann-like_a/b/a_fold"/>
</dbReference>
<dbReference type="GO" id="GO:0006529">
    <property type="term" value="P:asparagine biosynthetic process"/>
    <property type="evidence" value="ECO:0007669"/>
    <property type="project" value="UniProtKB-KW"/>
</dbReference>
<comment type="pathway">
    <text evidence="1">Amino-acid biosynthesis; L-asparagine biosynthesis; L-asparagine from L-aspartate (L-Gln route): step 1/1.</text>
</comment>
<feature type="active site" description="For GATase activity" evidence="8">
    <location>
        <position position="2"/>
    </location>
</feature>
<dbReference type="RefSeq" id="WP_109794601.1">
    <property type="nucleotide sequence ID" value="NZ_PHIG01000061.1"/>
</dbReference>
<dbReference type="OrthoDB" id="9763290at2"/>
<evidence type="ECO:0000256" key="9">
    <source>
        <dbReference type="PIRSR" id="PIRSR001589-2"/>
    </source>
</evidence>
<dbReference type="PANTHER" id="PTHR43284">
    <property type="entry name" value="ASPARAGINE SYNTHETASE (GLUTAMINE-HYDROLYZING)"/>
    <property type="match status" value="1"/>
</dbReference>
<evidence type="ECO:0000256" key="6">
    <source>
        <dbReference type="ARBA" id="ARBA00022962"/>
    </source>
</evidence>
<dbReference type="SUPFAM" id="SSF56235">
    <property type="entry name" value="N-terminal nucleophile aminohydrolases (Ntn hydrolases)"/>
    <property type="match status" value="1"/>
</dbReference>
<keyword evidence="13" id="KW-1185">Reference proteome</keyword>
<dbReference type="Gene3D" id="3.40.50.620">
    <property type="entry name" value="HUPs"/>
    <property type="match status" value="1"/>
</dbReference>
<dbReference type="PIRSF" id="PIRSF001589">
    <property type="entry name" value="Asn_synthetase_glu-h"/>
    <property type="match status" value="1"/>
</dbReference>
<gene>
    <name evidence="12" type="primary">asnB</name>
    <name evidence="12" type="ORF">CVT23_21030</name>
</gene>
<dbReference type="Pfam" id="PF13522">
    <property type="entry name" value="GATase_6"/>
    <property type="match status" value="1"/>
</dbReference>
<accession>A0A2M9FW03</accession>
<dbReference type="SUPFAM" id="SSF52402">
    <property type="entry name" value="Adenine nucleotide alpha hydrolases-like"/>
    <property type="match status" value="1"/>
</dbReference>
<comment type="catalytic activity">
    <reaction evidence="7">
        <text>L-aspartate + L-glutamine + ATP + H2O = L-asparagine + L-glutamate + AMP + diphosphate + H(+)</text>
        <dbReference type="Rhea" id="RHEA:12228"/>
        <dbReference type="ChEBI" id="CHEBI:15377"/>
        <dbReference type="ChEBI" id="CHEBI:15378"/>
        <dbReference type="ChEBI" id="CHEBI:29985"/>
        <dbReference type="ChEBI" id="CHEBI:29991"/>
        <dbReference type="ChEBI" id="CHEBI:30616"/>
        <dbReference type="ChEBI" id="CHEBI:33019"/>
        <dbReference type="ChEBI" id="CHEBI:58048"/>
        <dbReference type="ChEBI" id="CHEBI:58359"/>
        <dbReference type="ChEBI" id="CHEBI:456215"/>
        <dbReference type="EC" id="6.3.5.4"/>
    </reaction>
</comment>
<feature type="binding site" evidence="9">
    <location>
        <position position="107"/>
    </location>
    <ligand>
        <name>L-glutamine</name>
        <dbReference type="ChEBI" id="CHEBI:58359"/>
    </ligand>
</feature>
<evidence type="ECO:0000256" key="8">
    <source>
        <dbReference type="PIRSR" id="PIRSR001589-1"/>
    </source>
</evidence>
<dbReference type="Proteomes" id="UP000229498">
    <property type="component" value="Unassembled WGS sequence"/>
</dbReference>
<dbReference type="InterPro" id="IPR051786">
    <property type="entry name" value="ASN_synthetase/amidase"/>
</dbReference>
<evidence type="ECO:0000313" key="12">
    <source>
        <dbReference type="EMBL" id="PJK27658.1"/>
    </source>
</evidence>
<evidence type="ECO:0000256" key="1">
    <source>
        <dbReference type="ARBA" id="ARBA00005187"/>
    </source>
</evidence>
<reference evidence="12 13" key="1">
    <citation type="submission" date="2017-11" db="EMBL/GenBank/DDBJ databases">
        <title>Draft genome sequence of Rhizobiales bacterium SY3-13.</title>
        <authorList>
            <person name="Sun C."/>
        </authorList>
    </citation>
    <scope>NUCLEOTIDE SEQUENCE [LARGE SCALE GENOMIC DNA]</scope>
    <source>
        <strain evidence="12 13">SY3-13</strain>
    </source>
</reference>
<evidence type="ECO:0000313" key="13">
    <source>
        <dbReference type="Proteomes" id="UP000229498"/>
    </source>
</evidence>
<dbReference type="GO" id="GO:0004066">
    <property type="term" value="F:asparagine synthase (glutamine-hydrolyzing) activity"/>
    <property type="evidence" value="ECO:0007669"/>
    <property type="project" value="UniProtKB-EC"/>
</dbReference>
<evidence type="ECO:0000256" key="5">
    <source>
        <dbReference type="ARBA" id="ARBA00022840"/>
    </source>
</evidence>
<keyword evidence="8" id="KW-0061">Asparagine biosynthesis</keyword>
<feature type="site" description="Important for beta-aspartyl-AMP intermediate formation" evidence="10">
    <location>
        <position position="380"/>
    </location>
</feature>
<dbReference type="EC" id="6.3.5.4" evidence="3"/>
<dbReference type="CDD" id="cd00712">
    <property type="entry name" value="AsnB"/>
    <property type="match status" value="1"/>
</dbReference>
<evidence type="ECO:0000256" key="7">
    <source>
        <dbReference type="ARBA" id="ARBA00048741"/>
    </source>
</evidence>
<protein>
    <recommendedName>
        <fullName evidence="3">asparagine synthase (glutamine-hydrolyzing)</fullName>
        <ecNumber evidence="3">6.3.5.4</ecNumber>
    </recommendedName>
</protein>
<dbReference type="CDD" id="cd01991">
    <property type="entry name" value="Asn_synthase_B_C"/>
    <property type="match status" value="1"/>
</dbReference>
<evidence type="ECO:0000256" key="4">
    <source>
        <dbReference type="ARBA" id="ARBA00022741"/>
    </source>
</evidence>
<dbReference type="InterPro" id="IPR001962">
    <property type="entry name" value="Asn_synthase"/>
</dbReference>